<dbReference type="SUPFAM" id="SSF53720">
    <property type="entry name" value="ALDH-like"/>
    <property type="match status" value="1"/>
</dbReference>
<evidence type="ECO:0000256" key="2">
    <source>
        <dbReference type="ARBA" id="ARBA00023002"/>
    </source>
</evidence>
<gene>
    <name evidence="7" type="ORF">JJB07_18890</name>
</gene>
<feature type="active site" evidence="4">
    <location>
        <position position="233"/>
    </location>
</feature>
<dbReference type="RefSeq" id="WP_201637631.1">
    <property type="nucleotide sequence ID" value="NZ_JAEQNB010000006.1"/>
</dbReference>
<dbReference type="PIRSF" id="PIRSF036492">
    <property type="entry name" value="ALDH"/>
    <property type="match status" value="1"/>
</dbReference>
<dbReference type="InterPro" id="IPR029510">
    <property type="entry name" value="Ald_DH_CS_GLU"/>
</dbReference>
<comment type="similarity">
    <text evidence="1 3 5">Belongs to the aldehyde dehydrogenase family.</text>
</comment>
<evidence type="ECO:0000256" key="1">
    <source>
        <dbReference type="ARBA" id="ARBA00009986"/>
    </source>
</evidence>
<evidence type="ECO:0000256" key="5">
    <source>
        <dbReference type="RuleBase" id="RU003345"/>
    </source>
</evidence>
<feature type="domain" description="Aldehyde dehydrogenase" evidence="6">
    <location>
        <begin position="5"/>
        <end position="451"/>
    </location>
</feature>
<dbReference type="Gene3D" id="3.40.605.10">
    <property type="entry name" value="Aldehyde Dehydrogenase, Chain A, domain 1"/>
    <property type="match status" value="1"/>
</dbReference>
<dbReference type="Pfam" id="PF00171">
    <property type="entry name" value="Aldedh"/>
    <property type="match status" value="1"/>
</dbReference>
<evidence type="ECO:0000259" key="6">
    <source>
        <dbReference type="Pfam" id="PF00171"/>
    </source>
</evidence>
<evidence type="ECO:0000256" key="4">
    <source>
        <dbReference type="PROSITE-ProRule" id="PRU10007"/>
    </source>
</evidence>
<dbReference type="Proteomes" id="UP000602284">
    <property type="component" value="Unassembled WGS sequence"/>
</dbReference>
<accession>A0ABS1JEJ4</accession>
<evidence type="ECO:0000313" key="7">
    <source>
        <dbReference type="EMBL" id="MBL0388677.1"/>
    </source>
</evidence>
<dbReference type="InterPro" id="IPR016163">
    <property type="entry name" value="Ald_DH_C"/>
</dbReference>
<dbReference type="InterPro" id="IPR015590">
    <property type="entry name" value="Aldehyde_DH_dom"/>
</dbReference>
<evidence type="ECO:0000256" key="3">
    <source>
        <dbReference type="PIRNR" id="PIRNR036492"/>
    </source>
</evidence>
<evidence type="ECO:0000313" key="8">
    <source>
        <dbReference type="Proteomes" id="UP000602284"/>
    </source>
</evidence>
<dbReference type="PROSITE" id="PS00687">
    <property type="entry name" value="ALDEHYDE_DEHYDR_GLU"/>
    <property type="match status" value="1"/>
</dbReference>
<dbReference type="CDD" id="cd07099">
    <property type="entry name" value="ALDH_DDALDH"/>
    <property type="match status" value="1"/>
</dbReference>
<dbReference type="InterPro" id="IPR016162">
    <property type="entry name" value="Ald_DH_N"/>
</dbReference>
<organism evidence="7 8">
    <name type="scientific">Tumebacillus amylolyticus</name>
    <dbReference type="NCBI Taxonomy" id="2801339"/>
    <lineage>
        <taxon>Bacteria</taxon>
        <taxon>Bacillati</taxon>
        <taxon>Bacillota</taxon>
        <taxon>Bacilli</taxon>
        <taxon>Bacillales</taxon>
        <taxon>Alicyclobacillaceae</taxon>
        <taxon>Tumebacillus</taxon>
    </lineage>
</organism>
<sequence length="510" mass="55889">MSSLTQINPATGEILTPVEEWSADEVRAGMERARSASPGWASTPLTERLRYVARLREYITDHVEELARELASYTGKVYTEAMVLEVFPVADSLAYYEQNAVKILAAQRVKTPIVFFGNHSYIEYKPMGVIAVIAPWNFPFLLSVTPVISALLAGNCVMLKPSEVAPGVGVLIERCFQAMKLPDGVFQVAHGGRETGAALTASRPDKIFFTGSVATGRKIMAAAAEHLIPVELELGGKDPMIVFEDADLERAANAAVWGAFTNAGQVCMSVERVYVHEAVYQAFLTKVLEKTAALRRGVDYGSMTFPPQVEIVQTHLRDAVARGAKVECGGRAAEDGTLYFEPTVVSGVDHSMQLMIDETFGPVLPIMTFRTEEEALRLANDSIYGLNASVFTLDLAKAKRVTRQLISGNVCINEVITSMANPHLPFGGVKQSGMGRYHGPIGLHTFSHQTSVMASPGKKPREIGWHPYTPDRDQALAGLTRLLYGRNRSQGLKSWRVILRELLGTYKKRS</sequence>
<comment type="caution">
    <text evidence="7">The sequence shown here is derived from an EMBL/GenBank/DDBJ whole genome shotgun (WGS) entry which is preliminary data.</text>
</comment>
<dbReference type="EMBL" id="JAEQNB010000006">
    <property type="protein sequence ID" value="MBL0388677.1"/>
    <property type="molecule type" value="Genomic_DNA"/>
</dbReference>
<proteinExistence type="inferred from homology"/>
<dbReference type="InterPro" id="IPR016161">
    <property type="entry name" value="Ald_DH/histidinol_DH"/>
</dbReference>
<name>A0ABS1JEJ4_9BACL</name>
<reference evidence="7 8" key="1">
    <citation type="submission" date="2021-01" db="EMBL/GenBank/DDBJ databases">
        <title>Tumebacillus sp. strain ITR2 16S ribosomal RNA gene Genome sequencing and assembly.</title>
        <authorList>
            <person name="Kang M."/>
        </authorList>
    </citation>
    <scope>NUCLEOTIDE SEQUENCE [LARGE SCALE GENOMIC DNA]</scope>
    <source>
        <strain evidence="7 8">ITR2</strain>
    </source>
</reference>
<dbReference type="InterPro" id="IPR012394">
    <property type="entry name" value="Aldehyde_DH_NAD(P)"/>
</dbReference>
<dbReference type="Gene3D" id="3.40.309.10">
    <property type="entry name" value="Aldehyde Dehydrogenase, Chain A, domain 2"/>
    <property type="match status" value="1"/>
</dbReference>
<keyword evidence="2 3" id="KW-0560">Oxidoreductase</keyword>
<dbReference type="PANTHER" id="PTHR11699">
    <property type="entry name" value="ALDEHYDE DEHYDROGENASE-RELATED"/>
    <property type="match status" value="1"/>
</dbReference>
<protein>
    <recommendedName>
        <fullName evidence="3">Aldehyde dehydrogenase</fullName>
    </recommendedName>
</protein>
<keyword evidence="8" id="KW-1185">Reference proteome</keyword>